<organism evidence="1 2">
    <name type="scientific">Scortum barcoo</name>
    <name type="common">barcoo grunter</name>
    <dbReference type="NCBI Taxonomy" id="214431"/>
    <lineage>
        <taxon>Eukaryota</taxon>
        <taxon>Metazoa</taxon>
        <taxon>Chordata</taxon>
        <taxon>Craniata</taxon>
        <taxon>Vertebrata</taxon>
        <taxon>Euteleostomi</taxon>
        <taxon>Actinopterygii</taxon>
        <taxon>Neopterygii</taxon>
        <taxon>Teleostei</taxon>
        <taxon>Neoteleostei</taxon>
        <taxon>Acanthomorphata</taxon>
        <taxon>Eupercaria</taxon>
        <taxon>Centrarchiformes</taxon>
        <taxon>Terapontoidei</taxon>
        <taxon>Terapontidae</taxon>
        <taxon>Scortum</taxon>
    </lineage>
</organism>
<evidence type="ECO:0000313" key="2">
    <source>
        <dbReference type="Proteomes" id="UP000831701"/>
    </source>
</evidence>
<reference evidence="1" key="1">
    <citation type="submission" date="2022-04" db="EMBL/GenBank/DDBJ databases">
        <title>Jade perch genome.</title>
        <authorList>
            <person name="Chao B."/>
        </authorList>
    </citation>
    <scope>NUCLEOTIDE SEQUENCE</scope>
    <source>
        <strain evidence="1">CB-2022</strain>
    </source>
</reference>
<feature type="non-terminal residue" evidence="1">
    <location>
        <position position="385"/>
    </location>
</feature>
<dbReference type="EMBL" id="CM041548">
    <property type="protein sequence ID" value="KAI3358354.1"/>
    <property type="molecule type" value="Genomic_DNA"/>
</dbReference>
<dbReference type="Proteomes" id="UP000831701">
    <property type="component" value="Chromosome 18"/>
</dbReference>
<keyword evidence="2" id="KW-1185">Reference proteome</keyword>
<accession>A0ACB8VS22</accession>
<protein>
    <submittedName>
        <fullName evidence="1">Uncharacterized protein</fullName>
    </submittedName>
</protein>
<gene>
    <name evidence="1" type="ORF">L3Q82_014798</name>
</gene>
<sequence>HTYLTLPFHTLSCAPPNNTSLLQPAPHITHQVRNALKKNRARKAAGPDGISSRLLKSCADQLCGIFRVHIQPEPEAGESATTLEDVLHRPSAKDTAPQGAQQLQAGSSDVSSDEEALERLVLAHLRPLVSSFMDPLQFAYQPDIGVDDAVIYLLLHTSLTHLEKAGSTVRIMFFDFSSAFNTIQPRLLWDKLQLAGVDHHLTTWILDYLTHRPQFVRVQGFESDRLLCSTGAPQGTGSGSFPVHPLHCRLFIQYSILSSPEAWRSHSPPAPVSIQGTDIDTVKSYKYLGVHLNDNLDWSDNTNALVKKGNSRLFLLRRLRSFGVQGPLLRTFYDSVVASAIFYGIVCWASSITDRDRRRMDRLDTLTALGSSFSERLLHPRCVKE</sequence>
<comment type="caution">
    <text evidence="1">The sequence shown here is derived from an EMBL/GenBank/DDBJ whole genome shotgun (WGS) entry which is preliminary data.</text>
</comment>
<feature type="non-terminal residue" evidence="1">
    <location>
        <position position="1"/>
    </location>
</feature>
<evidence type="ECO:0000313" key="1">
    <source>
        <dbReference type="EMBL" id="KAI3358354.1"/>
    </source>
</evidence>
<proteinExistence type="predicted"/>
<name>A0ACB8VS22_9TELE</name>